<sequence length="139" mass="16446">MSYPYDGVDLRAHPEAYRVGRGEQGVFHAEPYKGELLPLWSFKTEEAARESSEKIYAKFEEYRAEGDFVGMDVARKYLQMGWTRARRYAKYEGGKKSKPREEEDPEKARAAEVFRAKWRAAAEDEEYSRLKEEHRRRNE</sequence>
<evidence type="ECO:0000313" key="1">
    <source>
        <dbReference type="EMBL" id="QIN81704.1"/>
    </source>
</evidence>
<accession>A0A6G8Q5E0</accession>
<dbReference type="Pfam" id="PF14328">
    <property type="entry name" value="DUF4385"/>
    <property type="match status" value="1"/>
</dbReference>
<protein>
    <submittedName>
        <fullName evidence="1">DUF4385 family protein</fullName>
    </submittedName>
</protein>
<dbReference type="AlphaFoldDB" id="A0A6G8Q5E0"/>
<dbReference type="KEGG" id="rub:GBA63_02935"/>
<reference evidence="1 2" key="1">
    <citation type="submission" date="2019-10" db="EMBL/GenBank/DDBJ databases">
        <title>Rubrobacter sp nov SCSIO 52090 isolated from a deep-sea sediment in the South China Sea.</title>
        <authorList>
            <person name="Chen R.W."/>
        </authorList>
    </citation>
    <scope>NUCLEOTIDE SEQUENCE [LARGE SCALE GENOMIC DNA]</scope>
    <source>
        <strain evidence="1 2">SCSIO 52909</strain>
    </source>
</reference>
<gene>
    <name evidence="1" type="ORF">GBA63_02935</name>
</gene>
<dbReference type="EMBL" id="CP045119">
    <property type="protein sequence ID" value="QIN81704.1"/>
    <property type="molecule type" value="Genomic_DNA"/>
</dbReference>
<dbReference type="RefSeq" id="WP_166173348.1">
    <property type="nucleotide sequence ID" value="NZ_CP045119.1"/>
</dbReference>
<name>A0A6G8Q5E0_9ACTN</name>
<dbReference type="Proteomes" id="UP000501452">
    <property type="component" value="Chromosome"/>
</dbReference>
<proteinExistence type="predicted"/>
<keyword evidence="2" id="KW-1185">Reference proteome</keyword>
<evidence type="ECO:0000313" key="2">
    <source>
        <dbReference type="Proteomes" id="UP000501452"/>
    </source>
</evidence>
<dbReference type="InterPro" id="IPR025494">
    <property type="entry name" value="DUF4385"/>
</dbReference>
<organism evidence="1 2">
    <name type="scientific">Rubrobacter tropicus</name>
    <dbReference type="NCBI Taxonomy" id="2653851"/>
    <lineage>
        <taxon>Bacteria</taxon>
        <taxon>Bacillati</taxon>
        <taxon>Actinomycetota</taxon>
        <taxon>Rubrobacteria</taxon>
        <taxon>Rubrobacterales</taxon>
        <taxon>Rubrobacteraceae</taxon>
        <taxon>Rubrobacter</taxon>
    </lineage>
</organism>